<evidence type="ECO:0000256" key="3">
    <source>
        <dbReference type="SAM" id="SignalP"/>
    </source>
</evidence>
<protein>
    <recommendedName>
        <fullName evidence="4">SCP domain-containing protein</fullName>
    </recommendedName>
</protein>
<sequence>MSMLIPKSQILSTAAILLLFSIFISSTEAAVPQFDWVQQEFLKSHNDLRSSVGVPHLQWDANLAAFSQSWANQRKQQCDYRHHSTSPYGENIFWELYRQNTATSIVQKWFGEKQFFNHATNQCNCQPERAGCECGHYLNVIWRTTTKVGCSGFVYCDDQKGAIVVCSYDPIGNVKGVNPLNPVNNMRGVAPPVLPPRQVNNGGRGRKRNVAVKPVALPANARLTSPVLPPKPVNTGNVRRGRGRKHNVAVKSPAPLKRPSSPQKSQRGRGRRNNRV</sequence>
<evidence type="ECO:0000259" key="4">
    <source>
        <dbReference type="SMART" id="SM00198"/>
    </source>
</evidence>
<dbReference type="SMART" id="SM00198">
    <property type="entry name" value="SCP"/>
    <property type="match status" value="1"/>
</dbReference>
<dbReference type="SUPFAM" id="SSF55797">
    <property type="entry name" value="PR-1-like"/>
    <property type="match status" value="1"/>
</dbReference>
<keyword evidence="6" id="KW-1185">Reference proteome</keyword>
<reference evidence="5" key="1">
    <citation type="submission" date="2023-08" db="EMBL/GenBank/DDBJ databases">
        <title>A de novo genome assembly of Solanum verrucosum Schlechtendal, a Mexican diploid species geographically isolated from the other diploid A-genome species in potato relatives.</title>
        <authorList>
            <person name="Hosaka K."/>
        </authorList>
    </citation>
    <scope>NUCLEOTIDE SEQUENCE</scope>
    <source>
        <tissue evidence="5">Young leaves</tissue>
    </source>
</reference>
<dbReference type="InterPro" id="IPR014044">
    <property type="entry name" value="CAP_dom"/>
</dbReference>
<organism evidence="5 6">
    <name type="scientific">Solanum verrucosum</name>
    <dbReference type="NCBI Taxonomy" id="315347"/>
    <lineage>
        <taxon>Eukaryota</taxon>
        <taxon>Viridiplantae</taxon>
        <taxon>Streptophyta</taxon>
        <taxon>Embryophyta</taxon>
        <taxon>Tracheophyta</taxon>
        <taxon>Spermatophyta</taxon>
        <taxon>Magnoliopsida</taxon>
        <taxon>eudicotyledons</taxon>
        <taxon>Gunneridae</taxon>
        <taxon>Pentapetalae</taxon>
        <taxon>asterids</taxon>
        <taxon>lamiids</taxon>
        <taxon>Solanales</taxon>
        <taxon>Solanaceae</taxon>
        <taxon>Solanoideae</taxon>
        <taxon>Solaneae</taxon>
        <taxon>Solanum</taxon>
    </lineage>
</organism>
<keyword evidence="3" id="KW-0732">Signal</keyword>
<dbReference type="Pfam" id="PF00188">
    <property type="entry name" value="CAP"/>
    <property type="match status" value="1"/>
</dbReference>
<dbReference type="InterPro" id="IPR001283">
    <property type="entry name" value="CRISP-related"/>
</dbReference>
<dbReference type="EMBL" id="CP133621">
    <property type="protein sequence ID" value="WMV52066.1"/>
    <property type="molecule type" value="Genomic_DNA"/>
</dbReference>
<evidence type="ECO:0000256" key="1">
    <source>
        <dbReference type="ARBA" id="ARBA00023265"/>
    </source>
</evidence>
<evidence type="ECO:0000313" key="5">
    <source>
        <dbReference type="EMBL" id="WMV52066.1"/>
    </source>
</evidence>
<dbReference type="Proteomes" id="UP001234989">
    <property type="component" value="Chromosome 10"/>
</dbReference>
<dbReference type="InterPro" id="IPR035940">
    <property type="entry name" value="CAP_sf"/>
</dbReference>
<name>A0AAF0ZUL7_SOLVR</name>
<feature type="compositionally biased region" description="Basic residues" evidence="2">
    <location>
        <begin position="266"/>
        <end position="276"/>
    </location>
</feature>
<feature type="chain" id="PRO_5042136583" description="SCP domain-containing protein" evidence="3">
    <location>
        <begin position="30"/>
        <end position="276"/>
    </location>
</feature>
<dbReference type="FunFam" id="3.40.33.10:FF:000004">
    <property type="entry name" value="CAP, cysteine-rich secretory protein, antigen 5"/>
    <property type="match status" value="1"/>
</dbReference>
<proteinExistence type="predicted"/>
<feature type="signal peptide" evidence="3">
    <location>
        <begin position="1"/>
        <end position="29"/>
    </location>
</feature>
<dbReference type="Gene3D" id="3.40.33.10">
    <property type="entry name" value="CAP"/>
    <property type="match status" value="1"/>
</dbReference>
<dbReference type="PANTHER" id="PTHR10334">
    <property type="entry name" value="CYSTEINE-RICH SECRETORY PROTEIN-RELATED"/>
    <property type="match status" value="1"/>
</dbReference>
<feature type="region of interest" description="Disordered" evidence="2">
    <location>
        <begin position="188"/>
        <end position="276"/>
    </location>
</feature>
<dbReference type="GO" id="GO:0005576">
    <property type="term" value="C:extracellular region"/>
    <property type="evidence" value="ECO:0007669"/>
    <property type="project" value="InterPro"/>
</dbReference>
<gene>
    <name evidence="5" type="ORF">MTR67_045451</name>
</gene>
<feature type="compositionally biased region" description="Basic residues" evidence="2">
    <location>
        <begin position="239"/>
        <end position="248"/>
    </location>
</feature>
<feature type="domain" description="SCP" evidence="4">
    <location>
        <begin position="36"/>
        <end position="176"/>
    </location>
</feature>
<dbReference type="PROSITE" id="PS01010">
    <property type="entry name" value="CRISP_2"/>
    <property type="match status" value="1"/>
</dbReference>
<keyword evidence="1" id="KW-0568">Pathogenesis-related protein</keyword>
<dbReference type="AlphaFoldDB" id="A0AAF0ZUL7"/>
<evidence type="ECO:0000313" key="6">
    <source>
        <dbReference type="Proteomes" id="UP001234989"/>
    </source>
</evidence>
<dbReference type="PRINTS" id="PR00837">
    <property type="entry name" value="V5TPXLIKE"/>
</dbReference>
<evidence type="ECO:0000256" key="2">
    <source>
        <dbReference type="SAM" id="MobiDB-lite"/>
    </source>
</evidence>
<keyword evidence="1" id="KW-0611">Plant defense</keyword>
<dbReference type="InterPro" id="IPR018244">
    <property type="entry name" value="Allrgn_V5/Tpx1_CS"/>
</dbReference>
<accession>A0AAF0ZUL7</accession>